<dbReference type="Pfam" id="PF14223">
    <property type="entry name" value="Retrotran_gag_2"/>
    <property type="match status" value="1"/>
</dbReference>
<dbReference type="SUPFAM" id="SSF57756">
    <property type="entry name" value="Retrovirus zinc finger-like domains"/>
    <property type="match status" value="1"/>
</dbReference>
<keyword evidence="2" id="KW-0479">Metal-binding</keyword>
<dbReference type="InterPro" id="IPR036397">
    <property type="entry name" value="RNaseH_sf"/>
</dbReference>
<reference evidence="7" key="1">
    <citation type="journal article" date="2013" name="Nature">
        <title>Draft genome of the wheat A-genome progenitor Triticum urartu.</title>
        <authorList>
            <person name="Ling H.Q."/>
            <person name="Zhao S."/>
            <person name="Liu D."/>
            <person name="Wang J."/>
            <person name="Sun H."/>
            <person name="Zhang C."/>
            <person name="Fan H."/>
            <person name="Li D."/>
            <person name="Dong L."/>
            <person name="Tao Y."/>
            <person name="Gao C."/>
            <person name="Wu H."/>
            <person name="Li Y."/>
            <person name="Cui Y."/>
            <person name="Guo X."/>
            <person name="Zheng S."/>
            <person name="Wang B."/>
            <person name="Yu K."/>
            <person name="Liang Q."/>
            <person name="Yang W."/>
            <person name="Lou X."/>
            <person name="Chen J."/>
            <person name="Feng M."/>
            <person name="Jian J."/>
            <person name="Zhang X."/>
            <person name="Luo G."/>
            <person name="Jiang Y."/>
            <person name="Liu J."/>
            <person name="Wang Z."/>
            <person name="Sha Y."/>
            <person name="Zhang B."/>
            <person name="Wu H."/>
            <person name="Tang D."/>
            <person name="Shen Q."/>
            <person name="Xue P."/>
            <person name="Zou S."/>
            <person name="Wang X."/>
            <person name="Liu X."/>
            <person name="Wang F."/>
            <person name="Yang Y."/>
            <person name="An X."/>
            <person name="Dong Z."/>
            <person name="Zhang K."/>
            <person name="Zhang X."/>
            <person name="Luo M.C."/>
            <person name="Dvorak J."/>
            <person name="Tong Y."/>
            <person name="Wang J."/>
            <person name="Yang H."/>
            <person name="Li Z."/>
            <person name="Wang D."/>
            <person name="Zhang A."/>
            <person name="Wang J."/>
        </authorList>
    </citation>
    <scope>NUCLEOTIDE SEQUENCE</scope>
    <source>
        <strain evidence="7">cv. G1812</strain>
    </source>
</reference>
<dbReference type="PANTHER" id="PTHR42648:SF25">
    <property type="entry name" value="RNA-DIRECTED DNA POLYMERASE"/>
    <property type="match status" value="1"/>
</dbReference>
<dbReference type="Pfam" id="PF00665">
    <property type="entry name" value="rve"/>
    <property type="match status" value="1"/>
</dbReference>
<dbReference type="GO" id="GO:0008233">
    <property type="term" value="F:peptidase activity"/>
    <property type="evidence" value="ECO:0007669"/>
    <property type="project" value="UniProtKB-KW"/>
</dbReference>
<dbReference type="GO" id="GO:0003676">
    <property type="term" value="F:nucleic acid binding"/>
    <property type="evidence" value="ECO:0007669"/>
    <property type="project" value="InterPro"/>
</dbReference>
<dbReference type="Gene3D" id="4.10.60.10">
    <property type="entry name" value="Zinc finger, CCHC-type"/>
    <property type="match status" value="1"/>
</dbReference>
<keyword evidence="1" id="KW-0378">Hydrolase</keyword>
<dbReference type="InterPro" id="IPR025314">
    <property type="entry name" value="DUF4219"/>
</dbReference>
<dbReference type="InterPro" id="IPR012337">
    <property type="entry name" value="RNaseH-like_sf"/>
</dbReference>
<feature type="domain" description="Integrase catalytic" evidence="5">
    <location>
        <begin position="516"/>
        <end position="681"/>
    </location>
</feature>
<dbReference type="Gene3D" id="3.30.420.10">
    <property type="entry name" value="Ribonuclease H-like superfamily/Ribonuclease H"/>
    <property type="match status" value="1"/>
</dbReference>
<dbReference type="SUPFAM" id="SSF53098">
    <property type="entry name" value="Ribonuclease H-like"/>
    <property type="match status" value="1"/>
</dbReference>
<keyword evidence="1" id="KW-0645">Protease</keyword>
<dbReference type="InterPro" id="IPR054722">
    <property type="entry name" value="PolX-like_BBD"/>
</dbReference>
<dbReference type="InterPro" id="IPR025724">
    <property type="entry name" value="GAG-pre-integrase_dom"/>
</dbReference>
<evidence type="ECO:0000256" key="2">
    <source>
        <dbReference type="PROSITE-ProRule" id="PRU00047"/>
    </source>
</evidence>
<dbReference type="Pfam" id="PF25597">
    <property type="entry name" value="SH3_retrovirus"/>
    <property type="match status" value="1"/>
</dbReference>
<proteinExistence type="predicted"/>
<dbReference type="InterPro" id="IPR001878">
    <property type="entry name" value="Znf_CCHC"/>
</dbReference>
<keyword evidence="7" id="KW-1185">Reference proteome</keyword>
<evidence type="ECO:0000256" key="1">
    <source>
        <dbReference type="ARBA" id="ARBA00022670"/>
    </source>
</evidence>
<keyword evidence="2" id="KW-0863">Zinc-finger</keyword>
<evidence type="ECO:0000313" key="7">
    <source>
        <dbReference type="Proteomes" id="UP000015106"/>
    </source>
</evidence>
<dbReference type="GO" id="GO:0006508">
    <property type="term" value="P:proteolysis"/>
    <property type="evidence" value="ECO:0007669"/>
    <property type="project" value="UniProtKB-KW"/>
</dbReference>
<reference evidence="6" key="2">
    <citation type="submission" date="2018-03" db="EMBL/GenBank/DDBJ databases">
        <title>The Triticum urartu genome reveals the dynamic nature of wheat genome evolution.</title>
        <authorList>
            <person name="Ling H."/>
            <person name="Ma B."/>
            <person name="Shi X."/>
            <person name="Liu H."/>
            <person name="Dong L."/>
            <person name="Sun H."/>
            <person name="Cao Y."/>
            <person name="Gao Q."/>
            <person name="Zheng S."/>
            <person name="Li Y."/>
            <person name="Yu Y."/>
            <person name="Du H."/>
            <person name="Qi M."/>
            <person name="Li Y."/>
            <person name="Yu H."/>
            <person name="Cui Y."/>
            <person name="Wang N."/>
            <person name="Chen C."/>
            <person name="Wu H."/>
            <person name="Zhao Y."/>
            <person name="Zhang J."/>
            <person name="Li Y."/>
            <person name="Zhou W."/>
            <person name="Zhang B."/>
            <person name="Hu W."/>
            <person name="Eijk M."/>
            <person name="Tang J."/>
            <person name="Witsenboer H."/>
            <person name="Zhao S."/>
            <person name="Li Z."/>
            <person name="Zhang A."/>
            <person name="Wang D."/>
            <person name="Liang C."/>
        </authorList>
    </citation>
    <scope>NUCLEOTIDE SEQUENCE [LARGE SCALE GENOMIC DNA]</scope>
    <source>
        <strain evidence="6">cv. G1812</strain>
    </source>
</reference>
<keyword evidence="2" id="KW-0862">Zinc</keyword>
<organism evidence="6 7">
    <name type="scientific">Triticum urartu</name>
    <name type="common">Red wild einkorn</name>
    <name type="synonym">Crithodium urartu</name>
    <dbReference type="NCBI Taxonomy" id="4572"/>
    <lineage>
        <taxon>Eukaryota</taxon>
        <taxon>Viridiplantae</taxon>
        <taxon>Streptophyta</taxon>
        <taxon>Embryophyta</taxon>
        <taxon>Tracheophyta</taxon>
        <taxon>Spermatophyta</taxon>
        <taxon>Magnoliopsida</taxon>
        <taxon>Liliopsida</taxon>
        <taxon>Poales</taxon>
        <taxon>Poaceae</taxon>
        <taxon>BOP clade</taxon>
        <taxon>Pooideae</taxon>
        <taxon>Triticodae</taxon>
        <taxon>Triticeae</taxon>
        <taxon>Triticinae</taxon>
        <taxon>Triticum</taxon>
    </lineage>
</organism>
<dbReference type="Gramene" id="TuG1812G0200000338.01.T01">
    <property type="protein sequence ID" value="TuG1812G0200000338.01.T01"/>
    <property type="gene ID" value="TuG1812G0200000338.01"/>
</dbReference>
<dbReference type="PROSITE" id="PS50158">
    <property type="entry name" value="ZF_CCHC"/>
    <property type="match status" value="1"/>
</dbReference>
<dbReference type="PANTHER" id="PTHR42648">
    <property type="entry name" value="TRANSPOSASE, PUTATIVE-RELATED"/>
    <property type="match status" value="1"/>
</dbReference>
<dbReference type="InterPro" id="IPR039537">
    <property type="entry name" value="Retrotran_Ty1/copia-like"/>
</dbReference>
<name>A0A8R7P947_TRIUA</name>
<dbReference type="GO" id="GO:0015074">
    <property type="term" value="P:DNA integration"/>
    <property type="evidence" value="ECO:0007669"/>
    <property type="project" value="InterPro"/>
</dbReference>
<dbReference type="PROSITE" id="PS50994">
    <property type="entry name" value="INTEGRASE"/>
    <property type="match status" value="1"/>
</dbReference>
<dbReference type="AlphaFoldDB" id="A0A8R7P947"/>
<dbReference type="GO" id="GO:0008270">
    <property type="term" value="F:zinc ion binding"/>
    <property type="evidence" value="ECO:0007669"/>
    <property type="project" value="UniProtKB-KW"/>
</dbReference>
<evidence type="ECO:0000259" key="4">
    <source>
        <dbReference type="PROSITE" id="PS50158"/>
    </source>
</evidence>
<feature type="domain" description="CCHC-type" evidence="4">
    <location>
        <begin position="242"/>
        <end position="258"/>
    </location>
</feature>
<evidence type="ECO:0000313" key="6">
    <source>
        <dbReference type="EnsemblPlants" id="TuG1812G0200000338.01.T01"/>
    </source>
</evidence>
<dbReference type="InterPro" id="IPR036875">
    <property type="entry name" value="Znf_CCHC_sf"/>
</dbReference>
<evidence type="ECO:0000256" key="3">
    <source>
        <dbReference type="SAM" id="MobiDB-lite"/>
    </source>
</evidence>
<dbReference type="InterPro" id="IPR057670">
    <property type="entry name" value="SH3_retrovirus"/>
</dbReference>
<dbReference type="Pfam" id="PF13961">
    <property type="entry name" value="DUF4219"/>
    <property type="match status" value="1"/>
</dbReference>
<sequence length="748" mass="82946">MLTRTNYPEWSLLMKVYLQAHGWWRAVSHRPYHDEHNAMSIILRGLPTDVLLAVGEKENAKEAWDAIATQRLGATRVREANAQKLQRDFESIAFRDGETIDDFSLRLSGIVSGLRALGDTLEESKVVAKFLRVVQPQFAQVAIAIKTLLDISTLSLDEVTGRLRVVQERLDDTQSSGSSQGGRLLLTWEEWQARQHPGDQAPTPSGSNNCRKGGGRGGGRGGKRGGRRGGDYPDKSGGDKEKCRYCGIKGHWAQECRKKKREEEALLAQADEEADPQMLFAEVVELMHPTEMQTPAGHRRNPPQAAVFLNEEQSGVVPAAEDAAPDPVWYLDTRASNHMTGDRAAFTELDKAITGSVRFGDGSVVQIEGRGTIAFAIDGGAQRALMDMYYIPRLKSSVVSLGQLDENGCDINIHHGVLTIHDRRRVLIAKVKRSPNQFYKLCIRPVRPVCLGASTGSVSWRWHARFGHLHMDALQRMARGEMVCGLPGIEHTGELCQACLAGKQRRAPFPQAAKYRAEAPLDLVHADLCGAITPATPGGRCYFLLLVDDHSRYMWLTLLTSKDEAGAAIKEFQARAETEARRKLGTLRTDRGEYTSTALAKHFAATGVQRHLTAPYSPQQNGVVERRNQTVVGMARSMMKAKGMPDYFWGEAVTTAVYLLNRAFTRSVDGATPYEAWHGRKPEVSHLRVFGCVAHVKSARPLLKKHDDQSTPMVLIGYEPGSKAYRVYDPATRRVHVSRDVVFNENVS</sequence>
<dbReference type="Pfam" id="PF13976">
    <property type="entry name" value="gag_pre-integrs"/>
    <property type="match status" value="1"/>
</dbReference>
<accession>A0A8R7P947</accession>
<reference evidence="6" key="3">
    <citation type="submission" date="2022-06" db="UniProtKB">
        <authorList>
            <consortium name="EnsemblPlants"/>
        </authorList>
    </citation>
    <scope>IDENTIFICATION</scope>
</reference>
<feature type="region of interest" description="Disordered" evidence="3">
    <location>
        <begin position="194"/>
        <end position="240"/>
    </location>
</feature>
<dbReference type="EnsemblPlants" id="TuG1812G0200000338.01.T01">
    <property type="protein sequence ID" value="TuG1812G0200000338.01.T01"/>
    <property type="gene ID" value="TuG1812G0200000338.01"/>
</dbReference>
<evidence type="ECO:0008006" key="8">
    <source>
        <dbReference type="Google" id="ProtNLM"/>
    </source>
</evidence>
<evidence type="ECO:0000259" key="5">
    <source>
        <dbReference type="PROSITE" id="PS50994"/>
    </source>
</evidence>
<dbReference type="InterPro" id="IPR001584">
    <property type="entry name" value="Integrase_cat-core"/>
</dbReference>
<protein>
    <recommendedName>
        <fullName evidence="8">Retrovirus-related Pol polyprotein from transposon TNT 1-94</fullName>
    </recommendedName>
</protein>
<dbReference type="Pfam" id="PF22936">
    <property type="entry name" value="Pol_BBD"/>
    <property type="match status" value="1"/>
</dbReference>
<dbReference type="Proteomes" id="UP000015106">
    <property type="component" value="Chromosome 2"/>
</dbReference>
<feature type="compositionally biased region" description="Basic and acidic residues" evidence="3">
    <location>
        <begin position="228"/>
        <end position="240"/>
    </location>
</feature>